<comment type="caution">
    <text evidence="1">The sequence shown here is derived from an EMBL/GenBank/DDBJ whole genome shotgun (WGS) entry which is preliminary data.</text>
</comment>
<sequence length="67" mass="7972">MDIRRFAVRRCEIEFEITCEYNVAWRSLDHDPHGIRYAVGCSKEADAGFTEFDDRIFIDFVQDRIPE</sequence>
<dbReference type="AlphaFoldDB" id="A0A644YK09"/>
<organism evidence="1">
    <name type="scientific">bioreactor metagenome</name>
    <dbReference type="NCBI Taxonomy" id="1076179"/>
    <lineage>
        <taxon>unclassified sequences</taxon>
        <taxon>metagenomes</taxon>
        <taxon>ecological metagenomes</taxon>
    </lineage>
</organism>
<gene>
    <name evidence="1" type="ORF">SDC9_75357</name>
</gene>
<name>A0A644YK09_9ZZZZ</name>
<proteinExistence type="predicted"/>
<protein>
    <submittedName>
        <fullName evidence="1">Uncharacterized protein</fullName>
    </submittedName>
</protein>
<accession>A0A644YK09</accession>
<reference evidence="1" key="1">
    <citation type="submission" date="2019-08" db="EMBL/GenBank/DDBJ databases">
        <authorList>
            <person name="Kucharzyk K."/>
            <person name="Murdoch R.W."/>
            <person name="Higgins S."/>
            <person name="Loffler F."/>
        </authorList>
    </citation>
    <scope>NUCLEOTIDE SEQUENCE</scope>
</reference>
<evidence type="ECO:0000313" key="1">
    <source>
        <dbReference type="EMBL" id="MPM28826.1"/>
    </source>
</evidence>
<dbReference type="EMBL" id="VSSQ01005357">
    <property type="protein sequence ID" value="MPM28826.1"/>
    <property type="molecule type" value="Genomic_DNA"/>
</dbReference>